<feature type="binding site" evidence="6">
    <location>
        <position position="119"/>
    </location>
    <ligand>
        <name>Fe cation</name>
        <dbReference type="ChEBI" id="CHEBI:24875"/>
        <note>catalytic</note>
    </ligand>
</feature>
<dbReference type="InterPro" id="IPR037151">
    <property type="entry name" value="AlkB-like_sf"/>
</dbReference>
<feature type="binding site" evidence="5">
    <location>
        <begin position="68"/>
        <end position="70"/>
    </location>
    <ligand>
        <name>substrate</name>
    </ligand>
</feature>
<name>A0A368YW48_9HYPH</name>
<dbReference type="InterPro" id="IPR004574">
    <property type="entry name" value="Alkb"/>
</dbReference>
<dbReference type="PANTHER" id="PTHR16557">
    <property type="entry name" value="ALKYLATED DNA REPAIR PROTEIN ALKB-RELATED"/>
    <property type="match status" value="1"/>
</dbReference>
<dbReference type="GO" id="GO:0005737">
    <property type="term" value="C:cytoplasm"/>
    <property type="evidence" value="ECO:0007669"/>
    <property type="project" value="TreeGrafter"/>
</dbReference>
<dbReference type="GO" id="GO:0035515">
    <property type="term" value="F:oxidative RNA demethylase activity"/>
    <property type="evidence" value="ECO:0007669"/>
    <property type="project" value="TreeGrafter"/>
</dbReference>
<keyword evidence="9" id="KW-1185">Reference proteome</keyword>
<dbReference type="GO" id="GO:0035513">
    <property type="term" value="P:oxidative RNA demethylation"/>
    <property type="evidence" value="ECO:0007669"/>
    <property type="project" value="TreeGrafter"/>
</dbReference>
<feature type="binding site" evidence="6">
    <location>
        <position position="175"/>
    </location>
    <ligand>
        <name>Fe cation</name>
        <dbReference type="ChEBI" id="CHEBI:24875"/>
        <note>catalytic</note>
    </ligand>
</feature>
<feature type="binding site" evidence="6">
    <location>
        <position position="121"/>
    </location>
    <ligand>
        <name>Fe cation</name>
        <dbReference type="ChEBI" id="CHEBI:24875"/>
        <note>catalytic</note>
    </ligand>
</feature>
<evidence type="ECO:0000313" key="9">
    <source>
        <dbReference type="Proteomes" id="UP000253324"/>
    </source>
</evidence>
<reference evidence="8 9" key="1">
    <citation type="submission" date="2018-07" db="EMBL/GenBank/DDBJ databases">
        <title>Genomic Encyclopedia of Type Strains, Phase III (KMG-III): the genomes of soil and plant-associated and newly described type strains.</title>
        <authorList>
            <person name="Whitman W."/>
        </authorList>
    </citation>
    <scope>NUCLEOTIDE SEQUENCE [LARGE SCALE GENOMIC DNA]</scope>
    <source>
        <strain evidence="8 9">31-25a</strain>
    </source>
</reference>
<dbReference type="GO" id="GO:0035516">
    <property type="term" value="F:broad specificity oxidative DNA demethylase activity"/>
    <property type="evidence" value="ECO:0007669"/>
    <property type="project" value="TreeGrafter"/>
</dbReference>
<comment type="cofactor">
    <cofactor evidence="6">
        <name>Fe(2+)</name>
        <dbReference type="ChEBI" id="CHEBI:29033"/>
    </cofactor>
    <text evidence="6">Binds 1 Fe(2+) ion per subunit.</text>
</comment>
<feature type="domain" description="Fe2OG dioxygenase" evidence="7">
    <location>
        <begin position="101"/>
        <end position="202"/>
    </location>
</feature>
<dbReference type="InterPro" id="IPR005123">
    <property type="entry name" value="Oxoglu/Fe-dep_dioxygenase_dom"/>
</dbReference>
<dbReference type="EMBL" id="QPJM01000004">
    <property type="protein sequence ID" value="RCW84425.1"/>
    <property type="molecule type" value="Genomic_DNA"/>
</dbReference>
<keyword evidence="1 6" id="KW-0479">Metal-binding</keyword>
<dbReference type="RefSeq" id="WP_114429900.1">
    <property type="nucleotide sequence ID" value="NZ_QPJM01000004.1"/>
</dbReference>
<dbReference type="PROSITE" id="PS51471">
    <property type="entry name" value="FE2OG_OXY"/>
    <property type="match status" value="1"/>
</dbReference>
<dbReference type="Proteomes" id="UP000253324">
    <property type="component" value="Unassembled WGS sequence"/>
</dbReference>
<accession>A0A368YW48</accession>
<feature type="binding site" evidence="5">
    <location>
        <position position="123"/>
    </location>
    <ligand>
        <name>substrate</name>
    </ligand>
</feature>
<dbReference type="InterPro" id="IPR027450">
    <property type="entry name" value="AlkB-like"/>
</dbReference>
<dbReference type="AlphaFoldDB" id="A0A368YW48"/>
<evidence type="ECO:0000256" key="2">
    <source>
        <dbReference type="ARBA" id="ARBA00022964"/>
    </source>
</evidence>
<keyword evidence="3" id="KW-0560">Oxidoreductase</keyword>
<proteinExistence type="predicted"/>
<evidence type="ECO:0000259" key="7">
    <source>
        <dbReference type="PROSITE" id="PS51471"/>
    </source>
</evidence>
<gene>
    <name evidence="8" type="ORF">C7476_104179</name>
</gene>
<protein>
    <submittedName>
        <fullName evidence="8">DNA-N1-methyladenine dioxygenase</fullName>
    </submittedName>
</protein>
<dbReference type="Pfam" id="PF13532">
    <property type="entry name" value="2OG-FeII_Oxy_2"/>
    <property type="match status" value="1"/>
</dbReference>
<dbReference type="OrthoDB" id="9796932at2"/>
<evidence type="ECO:0000256" key="3">
    <source>
        <dbReference type="ARBA" id="ARBA00023002"/>
    </source>
</evidence>
<evidence type="ECO:0000256" key="5">
    <source>
        <dbReference type="PIRSR" id="PIRSR604574-1"/>
    </source>
</evidence>
<dbReference type="Gene3D" id="2.60.120.590">
    <property type="entry name" value="Alpha-ketoglutarate-dependent dioxygenase AlkB-like"/>
    <property type="match status" value="1"/>
</dbReference>
<evidence type="ECO:0000256" key="6">
    <source>
        <dbReference type="PIRSR" id="PIRSR604574-2"/>
    </source>
</evidence>
<feature type="binding site" evidence="5">
    <location>
        <begin position="193"/>
        <end position="199"/>
    </location>
    <ligand>
        <name>2-oxoglutarate</name>
        <dbReference type="ChEBI" id="CHEBI:16810"/>
    </ligand>
</feature>
<keyword evidence="4 6" id="KW-0408">Iron</keyword>
<evidence type="ECO:0000256" key="1">
    <source>
        <dbReference type="ARBA" id="ARBA00022723"/>
    </source>
</evidence>
<dbReference type="SUPFAM" id="SSF51197">
    <property type="entry name" value="Clavaminate synthase-like"/>
    <property type="match status" value="1"/>
</dbReference>
<dbReference type="GO" id="GO:0008198">
    <property type="term" value="F:ferrous iron binding"/>
    <property type="evidence" value="ECO:0007669"/>
    <property type="project" value="TreeGrafter"/>
</dbReference>
<comment type="caution">
    <text evidence="8">The sequence shown here is derived from an EMBL/GenBank/DDBJ whole genome shotgun (WGS) entry which is preliminary data.</text>
</comment>
<dbReference type="PANTHER" id="PTHR16557:SF2">
    <property type="entry name" value="NUCLEIC ACID DIOXYGENASE ALKBH1"/>
    <property type="match status" value="1"/>
</dbReference>
<evidence type="ECO:0000256" key="4">
    <source>
        <dbReference type="ARBA" id="ARBA00023004"/>
    </source>
</evidence>
<sequence length="204" mass="22653">MLLLAPGIRYFPEHFDPAEQAALVQDIRAVVTEAPLYVPAMPKTGKEMSVRMTNCGVLGWVTDKEGGYRYQAVHPVTRRPWPSIPQRLLDLWREVGDFPLLPEACLVNFYSETAKMGLHQDRDEQNLNAPVVSVSLGDACLFRFGGTNRNDKTQSIRLSSGDVIVLGGEGRMVFHGVDRIYPGTSTLLKNAGRINLTLRRVTAS</sequence>
<feature type="binding site" evidence="5">
    <location>
        <position position="60"/>
    </location>
    <ligand>
        <name>substrate</name>
    </ligand>
</feature>
<keyword evidence="2 8" id="KW-0223">Dioxygenase</keyword>
<feature type="binding site" evidence="5">
    <location>
        <position position="149"/>
    </location>
    <ligand>
        <name>substrate</name>
    </ligand>
</feature>
<organism evidence="8 9">
    <name type="scientific">Phyllobacterium bourgognense</name>
    <dbReference type="NCBI Taxonomy" id="314236"/>
    <lineage>
        <taxon>Bacteria</taxon>
        <taxon>Pseudomonadati</taxon>
        <taxon>Pseudomonadota</taxon>
        <taxon>Alphaproteobacteria</taxon>
        <taxon>Hyphomicrobiales</taxon>
        <taxon>Phyllobacteriaceae</taxon>
        <taxon>Phyllobacterium</taxon>
    </lineage>
</organism>
<evidence type="ECO:0000313" key="8">
    <source>
        <dbReference type="EMBL" id="RCW84425.1"/>
    </source>
</evidence>
<feature type="binding site" evidence="5">
    <location>
        <begin position="108"/>
        <end position="110"/>
    </location>
    <ligand>
        <name>2-oxoglutarate</name>
        <dbReference type="ChEBI" id="CHEBI:16810"/>
    </ligand>
</feature>